<evidence type="ECO:0000259" key="15">
    <source>
        <dbReference type="PROSITE" id="PS51839"/>
    </source>
</evidence>
<evidence type="ECO:0000313" key="17">
    <source>
        <dbReference type="Proteomes" id="UP001059380"/>
    </source>
</evidence>
<keyword evidence="11" id="KW-0472">Membrane</keyword>
<feature type="domain" description="2Fe-2S ferredoxin-type" evidence="13">
    <location>
        <begin position="4"/>
        <end position="82"/>
    </location>
</feature>
<dbReference type="RefSeq" id="WP_260796186.1">
    <property type="nucleotide sequence ID" value="NZ_CP093313.1"/>
</dbReference>
<reference evidence="16" key="1">
    <citation type="submission" date="2021-04" db="EMBL/GenBank/DDBJ databases">
        <title>Phylogenetic analysis of Acidobacteriaceae.</title>
        <authorList>
            <person name="Qiu L."/>
            <person name="Zhang Q."/>
        </authorList>
    </citation>
    <scope>NUCLEOTIDE SEQUENCE</scope>
    <source>
        <strain evidence="16">DSM 25168</strain>
    </source>
</reference>
<evidence type="ECO:0000256" key="8">
    <source>
        <dbReference type="ARBA" id="ARBA00023004"/>
    </source>
</evidence>
<name>A0A9J7BUJ8_9BACT</name>
<dbReference type="InterPro" id="IPR016214">
    <property type="entry name" value="NAD-red_Hydgase_HoxS_gsu"/>
</dbReference>
<comment type="similarity">
    <text evidence="3">Belongs to the complex I 75 kDa subunit family.</text>
</comment>
<dbReference type="InterPro" id="IPR001041">
    <property type="entry name" value="2Fe-2S_ferredoxin-type"/>
</dbReference>
<evidence type="ECO:0000256" key="7">
    <source>
        <dbReference type="ARBA" id="ARBA00022967"/>
    </source>
</evidence>
<evidence type="ECO:0000256" key="2">
    <source>
        <dbReference type="ARBA" id="ARBA00004370"/>
    </source>
</evidence>
<comment type="cofactor">
    <cofactor evidence="1">
        <name>[4Fe-4S] cluster</name>
        <dbReference type="ChEBI" id="CHEBI:49883"/>
    </cofactor>
</comment>
<dbReference type="PROSITE" id="PS51085">
    <property type="entry name" value="2FE2S_FER_2"/>
    <property type="match status" value="1"/>
</dbReference>
<feature type="domain" description="4Fe-4S ferredoxin-type" evidence="14">
    <location>
        <begin position="184"/>
        <end position="214"/>
    </location>
</feature>
<feature type="domain" description="4Fe-4S ferredoxin-type" evidence="14">
    <location>
        <begin position="141"/>
        <end position="172"/>
    </location>
</feature>
<keyword evidence="10" id="KW-0520">NAD</keyword>
<dbReference type="PROSITE" id="PS51839">
    <property type="entry name" value="4FE4S_HC3"/>
    <property type="match status" value="1"/>
</dbReference>
<evidence type="ECO:0000259" key="13">
    <source>
        <dbReference type="PROSITE" id="PS51085"/>
    </source>
</evidence>
<dbReference type="Pfam" id="PF13510">
    <property type="entry name" value="Fer2_4"/>
    <property type="match status" value="1"/>
</dbReference>
<dbReference type="GO" id="GO:0008137">
    <property type="term" value="F:NADH dehydrogenase (ubiquinone) activity"/>
    <property type="evidence" value="ECO:0007669"/>
    <property type="project" value="InterPro"/>
</dbReference>
<dbReference type="SMART" id="SM00929">
    <property type="entry name" value="NADH-G_4Fe-4S_3"/>
    <property type="match status" value="1"/>
</dbReference>
<keyword evidence="7" id="KW-1278">Translocase</keyword>
<evidence type="ECO:0000256" key="1">
    <source>
        <dbReference type="ARBA" id="ARBA00001966"/>
    </source>
</evidence>
<dbReference type="PIRSF" id="PIRSF000309">
    <property type="entry name" value="NAD_red_hyd_HoxU"/>
    <property type="match status" value="1"/>
</dbReference>
<dbReference type="PROSITE" id="PS00198">
    <property type="entry name" value="4FE4S_FER_1"/>
    <property type="match status" value="1"/>
</dbReference>
<dbReference type="GO" id="GO:0051537">
    <property type="term" value="F:2 iron, 2 sulfur cluster binding"/>
    <property type="evidence" value="ECO:0007669"/>
    <property type="project" value="UniProtKB-KW"/>
</dbReference>
<organism evidence="16 17">
    <name type="scientific">Occallatibacter riparius</name>
    <dbReference type="NCBI Taxonomy" id="1002689"/>
    <lineage>
        <taxon>Bacteria</taxon>
        <taxon>Pseudomonadati</taxon>
        <taxon>Acidobacteriota</taxon>
        <taxon>Terriglobia</taxon>
        <taxon>Terriglobales</taxon>
        <taxon>Acidobacteriaceae</taxon>
        <taxon>Occallatibacter</taxon>
    </lineage>
</organism>
<sequence length="241" mass="26262">MAPRTISARIDGELVTAIEGQTILDVARSCGKHIPTLCYLKGLSPVGSCRVCMVELAGTERLLPACTTPMQEGMSIKTSSAKLTQYRQMAIEFLLIERNHICSSCVSNGYCELQDLSRLLGVTHVRYAYNSPRLSVDMTHPRFVLDHNRCILCTRCVRVCAELEGAHVWEVSGRGIASRLVSDLNDDWGASKSCTSCGKCVQACPTGAITEKSSAGHQIDKNCELITTLAVRKSAAVTPRR</sequence>
<evidence type="ECO:0000256" key="9">
    <source>
        <dbReference type="ARBA" id="ARBA00023014"/>
    </source>
</evidence>
<proteinExistence type="inferred from homology"/>
<dbReference type="AlphaFoldDB" id="A0A9J7BUJ8"/>
<feature type="domain" description="4Fe-4S His(Cys)3-ligated-type" evidence="15">
    <location>
        <begin position="82"/>
        <end position="121"/>
    </location>
</feature>
<dbReference type="SUPFAM" id="SSF54862">
    <property type="entry name" value="4Fe-4S ferredoxins"/>
    <property type="match status" value="1"/>
</dbReference>
<dbReference type="GO" id="GO:0042773">
    <property type="term" value="P:ATP synthesis coupled electron transport"/>
    <property type="evidence" value="ECO:0007669"/>
    <property type="project" value="InterPro"/>
</dbReference>
<dbReference type="Pfam" id="PF22117">
    <property type="entry name" value="Fer4_Nqo3"/>
    <property type="match status" value="1"/>
</dbReference>
<evidence type="ECO:0000256" key="10">
    <source>
        <dbReference type="ARBA" id="ARBA00023027"/>
    </source>
</evidence>
<evidence type="ECO:0000313" key="16">
    <source>
        <dbReference type="EMBL" id="UWZ86548.1"/>
    </source>
</evidence>
<dbReference type="PANTHER" id="PTHR24960">
    <property type="entry name" value="PHOTOSYSTEM I IRON-SULFUR CENTER-RELATED"/>
    <property type="match status" value="1"/>
</dbReference>
<dbReference type="PROSITE" id="PS00641">
    <property type="entry name" value="COMPLEX1_75K_1"/>
    <property type="match status" value="1"/>
</dbReference>
<dbReference type="InterPro" id="IPR000283">
    <property type="entry name" value="NADH_UbQ_OxRdtase_75kDa_su_CS"/>
</dbReference>
<keyword evidence="5" id="KW-0001">2Fe-2S</keyword>
<evidence type="ECO:0000256" key="12">
    <source>
        <dbReference type="ARBA" id="ARBA00034078"/>
    </source>
</evidence>
<dbReference type="InterPro" id="IPR050157">
    <property type="entry name" value="PSI_iron-sulfur_center"/>
</dbReference>
<comment type="subcellular location">
    <subcellularLocation>
        <location evidence="2">Membrane</location>
    </subcellularLocation>
</comment>
<dbReference type="InterPro" id="IPR054351">
    <property type="entry name" value="NADH_UbQ_OxRdtase_ferredoxin"/>
</dbReference>
<dbReference type="GO" id="GO:0051539">
    <property type="term" value="F:4 iron, 4 sulfur cluster binding"/>
    <property type="evidence" value="ECO:0007669"/>
    <property type="project" value="UniProtKB-KW"/>
</dbReference>
<dbReference type="PANTHER" id="PTHR24960:SF84">
    <property type="entry name" value="HYDROGENASE SUBUNIT"/>
    <property type="match status" value="1"/>
</dbReference>
<keyword evidence="9" id="KW-0411">Iron-sulfur</keyword>
<dbReference type="PROSITE" id="PS51379">
    <property type="entry name" value="4FE4S_FER_2"/>
    <property type="match status" value="2"/>
</dbReference>
<evidence type="ECO:0000256" key="6">
    <source>
        <dbReference type="ARBA" id="ARBA00022723"/>
    </source>
</evidence>
<keyword evidence="6" id="KW-0479">Metal-binding</keyword>
<dbReference type="GO" id="GO:0016491">
    <property type="term" value="F:oxidoreductase activity"/>
    <property type="evidence" value="ECO:0007669"/>
    <property type="project" value="InterPro"/>
</dbReference>
<evidence type="ECO:0000256" key="4">
    <source>
        <dbReference type="ARBA" id="ARBA00022485"/>
    </source>
</evidence>
<dbReference type="Proteomes" id="UP001059380">
    <property type="component" value="Chromosome"/>
</dbReference>
<evidence type="ECO:0000256" key="11">
    <source>
        <dbReference type="ARBA" id="ARBA00023136"/>
    </source>
</evidence>
<keyword evidence="8" id="KW-0408">Iron</keyword>
<dbReference type="Gene3D" id="3.10.20.740">
    <property type="match status" value="1"/>
</dbReference>
<dbReference type="FunFam" id="3.10.20.740:FF:000004">
    <property type="entry name" value="NADH-quinone oxidoreductase"/>
    <property type="match status" value="1"/>
</dbReference>
<accession>A0A9J7BUJ8</accession>
<dbReference type="SUPFAM" id="SSF54292">
    <property type="entry name" value="2Fe-2S ferredoxin-like"/>
    <property type="match status" value="1"/>
</dbReference>
<dbReference type="EMBL" id="CP093313">
    <property type="protein sequence ID" value="UWZ86548.1"/>
    <property type="molecule type" value="Genomic_DNA"/>
</dbReference>
<keyword evidence="4" id="KW-0004">4Fe-4S</keyword>
<dbReference type="GO" id="GO:0016020">
    <property type="term" value="C:membrane"/>
    <property type="evidence" value="ECO:0007669"/>
    <property type="project" value="UniProtKB-SubCell"/>
</dbReference>
<gene>
    <name evidence="16" type="ORF">MOP44_11515</name>
</gene>
<dbReference type="InterPro" id="IPR019574">
    <property type="entry name" value="NADH_UbQ_OxRdtase_Gsu_4Fe4S-bd"/>
</dbReference>
<dbReference type="InterPro" id="IPR017896">
    <property type="entry name" value="4Fe4S_Fe-S-bd"/>
</dbReference>
<keyword evidence="17" id="KW-1185">Reference proteome</keyword>
<dbReference type="GO" id="GO:0046872">
    <property type="term" value="F:metal ion binding"/>
    <property type="evidence" value="ECO:0007669"/>
    <property type="project" value="UniProtKB-KW"/>
</dbReference>
<dbReference type="CDD" id="cd00207">
    <property type="entry name" value="fer2"/>
    <property type="match status" value="1"/>
</dbReference>
<evidence type="ECO:0000256" key="5">
    <source>
        <dbReference type="ARBA" id="ARBA00022714"/>
    </source>
</evidence>
<evidence type="ECO:0000259" key="14">
    <source>
        <dbReference type="PROSITE" id="PS51379"/>
    </source>
</evidence>
<dbReference type="InterPro" id="IPR017900">
    <property type="entry name" value="4Fe4S_Fe_S_CS"/>
</dbReference>
<dbReference type="InterPro" id="IPR036010">
    <property type="entry name" value="2Fe-2S_ferredoxin-like_sf"/>
</dbReference>
<dbReference type="FunFam" id="3.30.70.20:FF:000002">
    <property type="entry name" value="NADH-ubiquinone oxidoreductase 75 kDa subunit"/>
    <property type="match status" value="1"/>
</dbReference>
<dbReference type="KEGG" id="orp:MOP44_11515"/>
<protein>
    <submittedName>
        <fullName evidence="16">2Fe-2S iron-sulfur cluster-binding protein</fullName>
    </submittedName>
</protein>
<dbReference type="Pfam" id="PF10588">
    <property type="entry name" value="NADH-G_4Fe-4S_3"/>
    <property type="match status" value="1"/>
</dbReference>
<evidence type="ECO:0000256" key="3">
    <source>
        <dbReference type="ARBA" id="ARBA00005404"/>
    </source>
</evidence>
<dbReference type="Gene3D" id="3.30.70.20">
    <property type="match status" value="1"/>
</dbReference>
<comment type="cofactor">
    <cofactor evidence="12">
        <name>[2Fe-2S] cluster</name>
        <dbReference type="ChEBI" id="CHEBI:190135"/>
    </cofactor>
</comment>